<dbReference type="EMBL" id="UZAN01060935">
    <property type="protein sequence ID" value="VDP92824.1"/>
    <property type="molecule type" value="Genomic_DNA"/>
</dbReference>
<protein>
    <submittedName>
        <fullName evidence="11">HYLS1_C domain-containing protein</fullName>
    </submittedName>
</protein>
<dbReference type="AlphaFoldDB" id="A0A183B8L7"/>
<keyword evidence="10" id="KW-1185">Reference proteome</keyword>
<evidence type="ECO:0000256" key="4">
    <source>
        <dbReference type="ARBA" id="ARBA00022490"/>
    </source>
</evidence>
<evidence type="ECO:0000313" key="11">
    <source>
        <dbReference type="WBParaSite" id="ECPE_0001559201-mRNA-1"/>
    </source>
</evidence>
<evidence type="ECO:0000256" key="7">
    <source>
        <dbReference type="ARBA" id="ARBA00023273"/>
    </source>
</evidence>
<dbReference type="GO" id="GO:0060271">
    <property type="term" value="P:cilium assembly"/>
    <property type="evidence" value="ECO:0007669"/>
    <property type="project" value="TreeGrafter"/>
</dbReference>
<evidence type="ECO:0000313" key="10">
    <source>
        <dbReference type="Proteomes" id="UP000272942"/>
    </source>
</evidence>
<comment type="similarity">
    <text evidence="3">Belongs to the HYLS1 family.</text>
</comment>
<name>A0A183B8L7_9TREM</name>
<evidence type="ECO:0000256" key="6">
    <source>
        <dbReference type="ARBA" id="ARBA00023212"/>
    </source>
</evidence>
<gene>
    <name evidence="9" type="ORF">ECPE_LOCUS15552</name>
</gene>
<accession>A0A183B8L7</accession>
<dbReference type="Proteomes" id="UP000272942">
    <property type="component" value="Unassembled WGS sequence"/>
</dbReference>
<reference evidence="9 10" key="2">
    <citation type="submission" date="2018-11" db="EMBL/GenBank/DDBJ databases">
        <authorList>
            <consortium name="Pathogen Informatics"/>
        </authorList>
    </citation>
    <scope>NUCLEOTIDE SEQUENCE [LARGE SCALE GENOMIC DNA]</scope>
    <source>
        <strain evidence="9 10">Egypt</strain>
    </source>
</reference>
<evidence type="ECO:0000256" key="5">
    <source>
        <dbReference type="ARBA" id="ARBA00022794"/>
    </source>
</evidence>
<evidence type="ECO:0000256" key="2">
    <source>
        <dbReference type="ARBA" id="ARBA00004138"/>
    </source>
</evidence>
<evidence type="ECO:0000259" key="8">
    <source>
        <dbReference type="Pfam" id="PF15311"/>
    </source>
</evidence>
<proteinExistence type="inferred from homology"/>
<evidence type="ECO:0000256" key="1">
    <source>
        <dbReference type="ARBA" id="ARBA00004114"/>
    </source>
</evidence>
<dbReference type="InterPro" id="IPR027918">
    <property type="entry name" value="HYLS1_C_dom"/>
</dbReference>
<comment type="subcellular location">
    <subcellularLocation>
        <location evidence="2">Cell projection</location>
        <location evidence="2">Cilium</location>
    </subcellularLocation>
    <subcellularLocation>
        <location evidence="1">Cytoplasm</location>
        <location evidence="1">Cytoskeleton</location>
        <location evidence="1">Microtubule organizing center</location>
        <location evidence="1">Centrosome</location>
        <location evidence="1">Centriole</location>
    </subcellularLocation>
</comment>
<dbReference type="PANTHER" id="PTHR34174:SF1">
    <property type="entry name" value="CENTRIOLAR AND CILIOGENESIS-ASSOCIATED PROTEIN HYLS1"/>
    <property type="match status" value="1"/>
</dbReference>
<evidence type="ECO:0000313" key="9">
    <source>
        <dbReference type="EMBL" id="VDP92824.1"/>
    </source>
</evidence>
<keyword evidence="5" id="KW-0970">Cilium biogenesis/degradation</keyword>
<dbReference type="InterPro" id="IPR052319">
    <property type="entry name" value="Centriolar_ciliogenesis_assoc"/>
</dbReference>
<evidence type="ECO:0000256" key="3">
    <source>
        <dbReference type="ARBA" id="ARBA00010091"/>
    </source>
</evidence>
<organism evidence="11">
    <name type="scientific">Echinostoma caproni</name>
    <dbReference type="NCBI Taxonomy" id="27848"/>
    <lineage>
        <taxon>Eukaryota</taxon>
        <taxon>Metazoa</taxon>
        <taxon>Spiralia</taxon>
        <taxon>Lophotrochozoa</taxon>
        <taxon>Platyhelminthes</taxon>
        <taxon>Trematoda</taxon>
        <taxon>Digenea</taxon>
        <taxon>Plagiorchiida</taxon>
        <taxon>Echinostomata</taxon>
        <taxon>Echinostomatoidea</taxon>
        <taxon>Echinostomatidae</taxon>
        <taxon>Echinostoma</taxon>
    </lineage>
</organism>
<feature type="domain" description="Centriolar and ciliogenesis-associated protein HYLS1 C-terminal" evidence="8">
    <location>
        <begin position="5"/>
        <end position="51"/>
    </location>
</feature>
<reference evidence="11" key="1">
    <citation type="submission" date="2016-06" db="UniProtKB">
        <authorList>
            <consortium name="WormBaseParasite"/>
        </authorList>
    </citation>
    <scope>IDENTIFICATION</scope>
</reference>
<keyword evidence="7" id="KW-0966">Cell projection</keyword>
<dbReference type="GO" id="GO:0005814">
    <property type="term" value="C:centriole"/>
    <property type="evidence" value="ECO:0007669"/>
    <property type="project" value="UniProtKB-SubCell"/>
</dbReference>
<keyword evidence="6" id="KW-0206">Cytoskeleton</keyword>
<dbReference type="WBParaSite" id="ECPE_0001559201-mRNA-1">
    <property type="protein sequence ID" value="ECPE_0001559201-mRNA-1"/>
    <property type="gene ID" value="ECPE_0001559201"/>
</dbReference>
<dbReference type="OrthoDB" id="6343432at2759"/>
<dbReference type="Pfam" id="PF15311">
    <property type="entry name" value="HYLS1_C"/>
    <property type="match status" value="1"/>
</dbReference>
<dbReference type="GO" id="GO:0097730">
    <property type="term" value="C:non-motile cilium"/>
    <property type="evidence" value="ECO:0007669"/>
    <property type="project" value="TreeGrafter"/>
</dbReference>
<keyword evidence="4" id="KW-0963">Cytoplasm</keyword>
<sequence>MIQTSRPRKQDPVSRYHSYQRSWLSNQIPGEDARRALRWNVKTAMMYREVPVLQRNLSEVTRLFGPRVATMLAKERQRKLKALNDGAHRIRQATHRLASHHKCIREAQAESIPD</sequence>
<dbReference type="PANTHER" id="PTHR34174">
    <property type="entry name" value="HYDROLETHALUS SYNDROME PROTEIN 1"/>
    <property type="match status" value="1"/>
</dbReference>